<comment type="caution">
    <text evidence="3">The sequence shown here is derived from an EMBL/GenBank/DDBJ whole genome shotgun (WGS) entry which is preliminary data.</text>
</comment>
<evidence type="ECO:0000313" key="3">
    <source>
        <dbReference type="EMBL" id="MCO5957101.1"/>
    </source>
</evidence>
<evidence type="ECO:0000256" key="1">
    <source>
        <dbReference type="SAM" id="SignalP"/>
    </source>
</evidence>
<dbReference type="EMBL" id="JAMQAY010000002">
    <property type="protein sequence ID" value="MCM2401026.1"/>
    <property type="molecule type" value="Genomic_DNA"/>
</dbReference>
<keyword evidence="1" id="KW-0732">Signal</keyword>
<evidence type="ECO:0000313" key="5">
    <source>
        <dbReference type="Proteomes" id="UP001155380"/>
    </source>
</evidence>
<dbReference type="EMBL" id="JAMXLX010000002">
    <property type="protein sequence ID" value="MCO5957101.1"/>
    <property type="molecule type" value="Genomic_DNA"/>
</dbReference>
<protein>
    <submittedName>
        <fullName evidence="3">Uncharacterized protein</fullName>
    </submittedName>
</protein>
<name>A0AAJ1BVI3_9HYPH</name>
<dbReference type="RefSeq" id="WP_250915643.1">
    <property type="nucleotide sequence ID" value="NZ_JAMQAY010000002.1"/>
</dbReference>
<feature type="signal peptide" evidence="1">
    <location>
        <begin position="1"/>
        <end position="29"/>
    </location>
</feature>
<dbReference type="Proteomes" id="UP001155380">
    <property type="component" value="Unassembled WGS sequence"/>
</dbReference>
<proteinExistence type="predicted"/>
<accession>A0AAJ1BVI3</accession>
<dbReference type="AlphaFoldDB" id="A0AAJ1BVI3"/>
<dbReference type="Proteomes" id="UP001155079">
    <property type="component" value="Unassembled WGS sequence"/>
</dbReference>
<keyword evidence="4" id="KW-1185">Reference proteome</keyword>
<evidence type="ECO:0000313" key="4">
    <source>
        <dbReference type="Proteomes" id="UP001155079"/>
    </source>
</evidence>
<organism evidence="3 5">
    <name type="scientific">Ciceribacter sichuanensis</name>
    <dbReference type="NCBI Taxonomy" id="2949647"/>
    <lineage>
        <taxon>Bacteria</taxon>
        <taxon>Pseudomonadati</taxon>
        <taxon>Pseudomonadota</taxon>
        <taxon>Alphaproteobacteria</taxon>
        <taxon>Hyphomicrobiales</taxon>
        <taxon>Rhizobiaceae</taxon>
        <taxon>Ciceribacter</taxon>
    </lineage>
</organism>
<reference evidence="3 4" key="1">
    <citation type="submission" date="2022-06" db="EMBL/GenBank/DDBJ databases">
        <authorList>
            <person name="Sun Q."/>
        </authorList>
    </citation>
    <scope>NUCLEOTIDE SEQUENCE</scope>
    <source>
        <strain evidence="3">S101</strain>
        <strain evidence="2 4">S153</strain>
    </source>
</reference>
<sequence>MPEQKNHHRLSLYPAVLSSMLALTLPAIAAELPIKGSYGNKDGCDYAMTGESTGSDNFFLLTSEAVTTASAYCTFKEVHEDPDNGFTVTATCEEEGGNEEQAPFEIDIDRAGPDSYLLKIDDGSTWGPLALCR</sequence>
<gene>
    <name evidence="2" type="ORF">NBH20_07650</name>
    <name evidence="3" type="ORF">NBH21_09995</name>
</gene>
<evidence type="ECO:0000313" key="2">
    <source>
        <dbReference type="EMBL" id="MCM2401026.1"/>
    </source>
</evidence>
<feature type="chain" id="PRO_5042519149" evidence="1">
    <location>
        <begin position="30"/>
        <end position="133"/>
    </location>
</feature>